<dbReference type="Proteomes" id="UP000321685">
    <property type="component" value="Unassembled WGS sequence"/>
</dbReference>
<sequence length="88" mass="9609">MFDDEQRALTDIERELEADQKLSAAFDRHERDLRDRGHRRGAQVAAGVAVVAGLGLLMMGSVLGAVATMVTTGLIWLAWRCPDSTSPQ</sequence>
<evidence type="ECO:0008006" key="4">
    <source>
        <dbReference type="Google" id="ProtNLM"/>
    </source>
</evidence>
<keyword evidence="1" id="KW-0812">Transmembrane</keyword>
<evidence type="ECO:0000313" key="2">
    <source>
        <dbReference type="EMBL" id="GEL25092.1"/>
    </source>
</evidence>
<comment type="caution">
    <text evidence="2">The sequence shown here is derived from an EMBL/GenBank/DDBJ whole genome shotgun (WGS) entry which is preliminary data.</text>
</comment>
<evidence type="ECO:0000313" key="3">
    <source>
        <dbReference type="Proteomes" id="UP000321685"/>
    </source>
</evidence>
<proteinExistence type="predicted"/>
<dbReference type="AlphaFoldDB" id="A0A511DJW8"/>
<feature type="transmembrane region" description="Helical" evidence="1">
    <location>
        <begin position="44"/>
        <end position="77"/>
    </location>
</feature>
<name>A0A511DJW8_9PSEU</name>
<keyword evidence="3" id="KW-1185">Reference proteome</keyword>
<dbReference type="Pfam" id="PF11239">
    <property type="entry name" value="DUF3040"/>
    <property type="match status" value="1"/>
</dbReference>
<protein>
    <recommendedName>
        <fullName evidence="4">DUF3040 domain-containing protein</fullName>
    </recommendedName>
</protein>
<evidence type="ECO:0000256" key="1">
    <source>
        <dbReference type="SAM" id="Phobius"/>
    </source>
</evidence>
<keyword evidence="1" id="KW-1133">Transmembrane helix</keyword>
<gene>
    <name evidence="2" type="ORF">PSU4_40460</name>
</gene>
<dbReference type="InterPro" id="IPR021401">
    <property type="entry name" value="DUF3040"/>
</dbReference>
<dbReference type="EMBL" id="BJVJ01000045">
    <property type="protein sequence ID" value="GEL25092.1"/>
    <property type="molecule type" value="Genomic_DNA"/>
</dbReference>
<dbReference type="RefSeq" id="WP_147110637.1">
    <property type="nucleotide sequence ID" value="NZ_BJVJ01000045.1"/>
</dbReference>
<accession>A0A511DJW8</accession>
<reference evidence="2 3" key="1">
    <citation type="submission" date="2019-07" db="EMBL/GenBank/DDBJ databases">
        <title>Whole genome shotgun sequence of Pseudonocardia sulfidoxydans NBRC 16205.</title>
        <authorList>
            <person name="Hosoyama A."/>
            <person name="Uohara A."/>
            <person name="Ohji S."/>
            <person name="Ichikawa N."/>
        </authorList>
    </citation>
    <scope>NUCLEOTIDE SEQUENCE [LARGE SCALE GENOMIC DNA]</scope>
    <source>
        <strain evidence="2 3">NBRC 16205</strain>
    </source>
</reference>
<keyword evidence="1" id="KW-0472">Membrane</keyword>
<organism evidence="2 3">
    <name type="scientific">Pseudonocardia sulfidoxydans NBRC 16205</name>
    <dbReference type="NCBI Taxonomy" id="1223511"/>
    <lineage>
        <taxon>Bacteria</taxon>
        <taxon>Bacillati</taxon>
        <taxon>Actinomycetota</taxon>
        <taxon>Actinomycetes</taxon>
        <taxon>Pseudonocardiales</taxon>
        <taxon>Pseudonocardiaceae</taxon>
        <taxon>Pseudonocardia</taxon>
    </lineage>
</organism>